<dbReference type="PANTHER" id="PTHR43248:SF25">
    <property type="entry name" value="AB HYDROLASE-1 DOMAIN-CONTAINING PROTEIN-RELATED"/>
    <property type="match status" value="1"/>
</dbReference>
<dbReference type="PANTHER" id="PTHR43248">
    <property type="entry name" value="2-SUCCINYL-6-HYDROXY-2,4-CYCLOHEXADIENE-1-CARBOXYLATE SYNTHASE"/>
    <property type="match status" value="1"/>
</dbReference>
<dbReference type="InterPro" id="IPR029058">
    <property type="entry name" value="AB_hydrolase_fold"/>
</dbReference>
<accession>A0A0B7FPC6</accession>
<evidence type="ECO:0000313" key="6">
    <source>
        <dbReference type="Proteomes" id="UP000059188"/>
    </source>
</evidence>
<name>A0A0B7FPC6_THACB</name>
<keyword evidence="6" id="KW-1185">Reference proteome</keyword>
<keyword evidence="2 5" id="KW-0378">Hydrolase</keyword>
<dbReference type="Pfam" id="PF00561">
    <property type="entry name" value="Abhydrolase_1"/>
    <property type="match status" value="1"/>
</dbReference>
<dbReference type="InterPro" id="IPR051601">
    <property type="entry name" value="Serine_prot/Carboxylest_S33"/>
</dbReference>
<organism evidence="5 6">
    <name type="scientific">Thanatephorus cucumeris (strain AG1-IB / isolate 7/3/14)</name>
    <name type="common">Lettuce bottom rot fungus</name>
    <name type="synonym">Rhizoctonia solani</name>
    <dbReference type="NCBI Taxonomy" id="1108050"/>
    <lineage>
        <taxon>Eukaryota</taxon>
        <taxon>Fungi</taxon>
        <taxon>Dikarya</taxon>
        <taxon>Basidiomycota</taxon>
        <taxon>Agaricomycotina</taxon>
        <taxon>Agaricomycetes</taxon>
        <taxon>Cantharellales</taxon>
        <taxon>Ceratobasidiaceae</taxon>
        <taxon>Rhizoctonia</taxon>
        <taxon>Rhizoctonia solani AG-1</taxon>
    </lineage>
</organism>
<dbReference type="Gene3D" id="3.40.50.1820">
    <property type="entry name" value="alpha/beta hydrolase"/>
    <property type="match status" value="1"/>
</dbReference>
<dbReference type="InterPro" id="IPR000073">
    <property type="entry name" value="AB_hydrolase_1"/>
</dbReference>
<protein>
    <submittedName>
        <fullName evidence="5">Putative hydrolase Mb2247c</fullName>
    </submittedName>
</protein>
<feature type="domain" description="AB hydrolase-1" evidence="3">
    <location>
        <begin position="136"/>
        <end position="338"/>
    </location>
</feature>
<feature type="domain" description="Peptidase S33 tripeptidyl aminopeptidase-like C-terminal" evidence="4">
    <location>
        <begin position="507"/>
        <end position="600"/>
    </location>
</feature>
<dbReference type="Proteomes" id="UP000059188">
    <property type="component" value="Unassembled WGS sequence"/>
</dbReference>
<dbReference type="AlphaFoldDB" id="A0A0B7FPC6"/>
<dbReference type="EMBL" id="LN679133">
    <property type="protein sequence ID" value="CEL58774.1"/>
    <property type="molecule type" value="Genomic_DNA"/>
</dbReference>
<dbReference type="GO" id="GO:0016787">
    <property type="term" value="F:hydrolase activity"/>
    <property type="evidence" value="ECO:0007669"/>
    <property type="project" value="UniProtKB-KW"/>
</dbReference>
<dbReference type="InterPro" id="IPR013595">
    <property type="entry name" value="Pept_S33_TAP-like_C"/>
</dbReference>
<sequence>MTVAAVVLKTKQSILKLKENHIRSPDIALSWLYIRRPTPFGCLNNLTLMISLNWAFFTSLCLSAGIQAAVIPAPNGYHQYGARNNNLEWTNCSLDGLPGRECTRFEVPLDWHDDAAGKGSLFVTRYPAIKQPKLGTLFVNPGGPGYSGAQYVLGAAGDLLMEQSGGVYDVVGWDPRGVGQTVPRVACFQTAEEEATFWNGTIVETGLNVRGNFTSQTDLDAFYAQVNEADDYLQRFASQCVLRSPNTLRYVGTAATVRDMVAMHDVLESSDKAIDYWGVSYGTVLGMYFVNMFPDRVGRVVLDGVVDPKDWANRPAHQWLGNAVLSADDTFDAFAEECARAGPSECVIAGQNSTAASIRQWTYDLMDAAYEYRQEAGPLSPISSSTIRAILFSRLYAPQIWANVSQGMFDLKTALDDPNSANLTEAVLQWVGSALNAAGLSETKLAPRQELGNQTEPIVDYSYDAISCSDAQDAGNVTTKEVFDFIVNTTHQISPMFGPIGMPKLGKVRCHHWPVRAAERYAGPWNKKLSNPILTIGNELDPATPYINAKNVADEFGSSAVFVKQAGYGHGSMSMPSNCTISILYKYFVDNELPTTGTFCETSTTLFPFNTTTSGKKVGAK</sequence>
<dbReference type="OrthoDB" id="425534at2759"/>
<dbReference type="SUPFAM" id="SSF53474">
    <property type="entry name" value="alpha/beta-Hydrolases"/>
    <property type="match status" value="1"/>
</dbReference>
<dbReference type="Pfam" id="PF08386">
    <property type="entry name" value="Abhydrolase_4"/>
    <property type="match status" value="1"/>
</dbReference>
<evidence type="ECO:0000259" key="3">
    <source>
        <dbReference type="Pfam" id="PF00561"/>
    </source>
</evidence>
<gene>
    <name evidence="5" type="ORF">RSOLAG1IB_08820</name>
</gene>
<comment type="similarity">
    <text evidence="1">Belongs to the peptidase S33 family.</text>
</comment>
<dbReference type="STRING" id="1108050.A0A0B7FPC6"/>
<proteinExistence type="inferred from homology"/>
<reference evidence="5 6" key="1">
    <citation type="submission" date="2014-11" db="EMBL/GenBank/DDBJ databases">
        <authorList>
            <person name="Wibberg Daniel"/>
        </authorList>
    </citation>
    <scope>NUCLEOTIDE SEQUENCE [LARGE SCALE GENOMIC DNA]</scope>
    <source>
        <strain evidence="5">Rhizoctonia solani AG1-IB 7/3/14</strain>
    </source>
</reference>
<evidence type="ECO:0000256" key="2">
    <source>
        <dbReference type="ARBA" id="ARBA00022801"/>
    </source>
</evidence>
<evidence type="ECO:0000256" key="1">
    <source>
        <dbReference type="ARBA" id="ARBA00010088"/>
    </source>
</evidence>
<evidence type="ECO:0000259" key="4">
    <source>
        <dbReference type="Pfam" id="PF08386"/>
    </source>
</evidence>
<evidence type="ECO:0000313" key="5">
    <source>
        <dbReference type="EMBL" id="CEL58774.1"/>
    </source>
</evidence>